<dbReference type="InterPro" id="IPR022238">
    <property type="entry name" value="Bud23_C"/>
</dbReference>
<accession>A0A6G1GNJ6</accession>
<keyword evidence="5 12" id="KW-0489">Methyltransferase</keyword>
<feature type="compositionally biased region" description="Basic residues" evidence="9">
    <location>
        <begin position="233"/>
        <end position="248"/>
    </location>
</feature>
<dbReference type="SUPFAM" id="SSF53335">
    <property type="entry name" value="S-adenosyl-L-methionine-dependent methyltransferases"/>
    <property type="match status" value="1"/>
</dbReference>
<dbReference type="Proteomes" id="UP000800041">
    <property type="component" value="Unassembled WGS sequence"/>
</dbReference>
<feature type="domain" description="18S rRNA (guanine(1575)-N(7))-methyltransferase Bud23 C-terminal" evidence="11">
    <location>
        <begin position="222"/>
        <end position="281"/>
    </location>
</feature>
<keyword evidence="7" id="KW-0949">S-adenosyl-L-methionine</keyword>
<protein>
    <submittedName>
        <fullName evidence="12">S-adenosyl-L-methionine-dependent methyltransferase</fullName>
    </submittedName>
</protein>
<evidence type="ECO:0000256" key="2">
    <source>
        <dbReference type="ARBA" id="ARBA00004496"/>
    </source>
</evidence>
<evidence type="ECO:0000256" key="7">
    <source>
        <dbReference type="ARBA" id="ARBA00022691"/>
    </source>
</evidence>
<reference evidence="12" key="1">
    <citation type="journal article" date="2020" name="Stud. Mycol.">
        <title>101 Dothideomycetes genomes: a test case for predicting lifestyles and emergence of pathogens.</title>
        <authorList>
            <person name="Haridas S."/>
            <person name="Albert R."/>
            <person name="Binder M."/>
            <person name="Bloem J."/>
            <person name="Labutti K."/>
            <person name="Salamov A."/>
            <person name="Andreopoulos B."/>
            <person name="Baker S."/>
            <person name="Barry K."/>
            <person name="Bills G."/>
            <person name="Bluhm B."/>
            <person name="Cannon C."/>
            <person name="Castanera R."/>
            <person name="Culley D."/>
            <person name="Daum C."/>
            <person name="Ezra D."/>
            <person name="Gonzalez J."/>
            <person name="Henrissat B."/>
            <person name="Kuo A."/>
            <person name="Liang C."/>
            <person name="Lipzen A."/>
            <person name="Lutzoni F."/>
            <person name="Magnuson J."/>
            <person name="Mondo S."/>
            <person name="Nolan M."/>
            <person name="Ohm R."/>
            <person name="Pangilinan J."/>
            <person name="Park H.-J."/>
            <person name="Ramirez L."/>
            <person name="Alfaro M."/>
            <person name="Sun H."/>
            <person name="Tritt A."/>
            <person name="Yoshinaga Y."/>
            <person name="Zwiers L.-H."/>
            <person name="Turgeon B."/>
            <person name="Goodwin S."/>
            <person name="Spatafora J."/>
            <person name="Crous P."/>
            <person name="Grigoriev I."/>
        </authorList>
    </citation>
    <scope>NUCLEOTIDE SEQUENCE</scope>
    <source>
        <strain evidence="12">CBS 113979</strain>
    </source>
</reference>
<evidence type="ECO:0000259" key="10">
    <source>
        <dbReference type="Pfam" id="PF08241"/>
    </source>
</evidence>
<dbReference type="GO" id="GO:0016435">
    <property type="term" value="F:rRNA (guanine) methyltransferase activity"/>
    <property type="evidence" value="ECO:0007669"/>
    <property type="project" value="InterPro"/>
</dbReference>
<keyword evidence="13" id="KW-1185">Reference proteome</keyword>
<dbReference type="FunFam" id="3.40.50.150:FF:000017">
    <property type="entry name" value="probable 18S rRNA (Guanine-N(7))-methyltransferase"/>
    <property type="match status" value="1"/>
</dbReference>
<feature type="region of interest" description="Disordered" evidence="9">
    <location>
        <begin position="229"/>
        <end position="283"/>
    </location>
</feature>
<dbReference type="GO" id="GO:0070476">
    <property type="term" value="P:rRNA (guanine-N7)-methylation"/>
    <property type="evidence" value="ECO:0007669"/>
    <property type="project" value="InterPro"/>
</dbReference>
<dbReference type="InterPro" id="IPR013216">
    <property type="entry name" value="Methyltransf_11"/>
</dbReference>
<dbReference type="OrthoDB" id="2877at2759"/>
<dbReference type="InterPro" id="IPR039769">
    <property type="entry name" value="Bud23-like"/>
</dbReference>
<keyword evidence="4" id="KW-0963">Cytoplasm</keyword>
<evidence type="ECO:0000256" key="3">
    <source>
        <dbReference type="ARBA" id="ARBA00005547"/>
    </source>
</evidence>
<evidence type="ECO:0000256" key="8">
    <source>
        <dbReference type="ARBA" id="ARBA00023242"/>
    </source>
</evidence>
<dbReference type="Gene3D" id="3.40.50.150">
    <property type="entry name" value="Vaccinia Virus protein VP39"/>
    <property type="match status" value="1"/>
</dbReference>
<keyword evidence="8" id="KW-0539">Nucleus</keyword>
<sequence>MSRPEDLLPPDLYYNDSTSRSYTTSSRIKNIQAEMTYRALALLNLQSPSLILDVGCGSGLSGAILSSQPNAPQLTNPGGPHTWIGCDISASMLAVALENDSPGDLFLADAGQGIPFRPGTFDACISISAIQWLCNAESSIETPQGRLKRFFDGLYVSLRRGGKAVLQFYPKDASQKKMISDAAVRAGFGAGLLEDSEGTKSAKTYLVLNVGGGDILGAVNGMEGVDVDERRAGKGKGSKKWKKGKPNKGSKAWILGKKEQMEKKGMVVKPTSKYTGRRRKTPF</sequence>
<comment type="similarity">
    <text evidence="3">Belongs to the class I-like SAM-binding methyltransferase superfamily. BUD23/WBSCR22 family.</text>
</comment>
<dbReference type="CDD" id="cd02440">
    <property type="entry name" value="AdoMet_MTases"/>
    <property type="match status" value="1"/>
</dbReference>
<dbReference type="AlphaFoldDB" id="A0A6G1GNJ6"/>
<dbReference type="GO" id="GO:0005730">
    <property type="term" value="C:nucleolus"/>
    <property type="evidence" value="ECO:0007669"/>
    <property type="project" value="TreeGrafter"/>
</dbReference>
<dbReference type="GO" id="GO:0005737">
    <property type="term" value="C:cytoplasm"/>
    <property type="evidence" value="ECO:0007669"/>
    <property type="project" value="UniProtKB-SubCell"/>
</dbReference>
<name>A0A6G1GNJ6_9PEZI</name>
<proteinExistence type="inferred from homology"/>
<dbReference type="EMBL" id="ML977185">
    <property type="protein sequence ID" value="KAF1982329.1"/>
    <property type="molecule type" value="Genomic_DNA"/>
</dbReference>
<feature type="domain" description="Methyltransferase type 11" evidence="10">
    <location>
        <begin position="52"/>
        <end position="165"/>
    </location>
</feature>
<dbReference type="PANTHER" id="PTHR12734">
    <property type="entry name" value="METHYLTRANSFERASE-RELATED"/>
    <property type="match status" value="1"/>
</dbReference>
<dbReference type="PANTHER" id="PTHR12734:SF0">
    <property type="entry name" value="18S RRNA (GUANINE-N(7))-METHYLTRANSFERASE-RELATED"/>
    <property type="match status" value="1"/>
</dbReference>
<evidence type="ECO:0000256" key="4">
    <source>
        <dbReference type="ARBA" id="ARBA00022490"/>
    </source>
</evidence>
<dbReference type="Pfam" id="PF12589">
    <property type="entry name" value="WBS_methylT"/>
    <property type="match status" value="1"/>
</dbReference>
<evidence type="ECO:0000256" key="9">
    <source>
        <dbReference type="SAM" id="MobiDB-lite"/>
    </source>
</evidence>
<evidence type="ECO:0000313" key="13">
    <source>
        <dbReference type="Proteomes" id="UP000800041"/>
    </source>
</evidence>
<gene>
    <name evidence="12" type="ORF">K402DRAFT_340469</name>
</gene>
<evidence type="ECO:0000256" key="5">
    <source>
        <dbReference type="ARBA" id="ARBA00022603"/>
    </source>
</evidence>
<keyword evidence="6 12" id="KW-0808">Transferase</keyword>
<evidence type="ECO:0000313" key="12">
    <source>
        <dbReference type="EMBL" id="KAF1982329.1"/>
    </source>
</evidence>
<comment type="subcellular location">
    <subcellularLocation>
        <location evidence="2">Cytoplasm</location>
    </subcellularLocation>
    <subcellularLocation>
        <location evidence="1">Nucleus</location>
    </subcellularLocation>
</comment>
<feature type="compositionally biased region" description="Basic and acidic residues" evidence="9">
    <location>
        <begin position="256"/>
        <end position="265"/>
    </location>
</feature>
<evidence type="ECO:0000256" key="1">
    <source>
        <dbReference type="ARBA" id="ARBA00004123"/>
    </source>
</evidence>
<organism evidence="12 13">
    <name type="scientific">Aulographum hederae CBS 113979</name>
    <dbReference type="NCBI Taxonomy" id="1176131"/>
    <lineage>
        <taxon>Eukaryota</taxon>
        <taxon>Fungi</taxon>
        <taxon>Dikarya</taxon>
        <taxon>Ascomycota</taxon>
        <taxon>Pezizomycotina</taxon>
        <taxon>Dothideomycetes</taxon>
        <taxon>Pleosporomycetidae</taxon>
        <taxon>Aulographales</taxon>
        <taxon>Aulographaceae</taxon>
    </lineage>
</organism>
<evidence type="ECO:0000259" key="11">
    <source>
        <dbReference type="Pfam" id="PF12589"/>
    </source>
</evidence>
<dbReference type="Pfam" id="PF08241">
    <property type="entry name" value="Methyltransf_11"/>
    <property type="match status" value="1"/>
</dbReference>
<dbReference type="InterPro" id="IPR029063">
    <property type="entry name" value="SAM-dependent_MTases_sf"/>
</dbReference>
<evidence type="ECO:0000256" key="6">
    <source>
        <dbReference type="ARBA" id="ARBA00022679"/>
    </source>
</evidence>